<dbReference type="AlphaFoldDB" id="A0A7V6PA68"/>
<dbReference type="Pfam" id="PF07277">
    <property type="entry name" value="SapC"/>
    <property type="match status" value="1"/>
</dbReference>
<dbReference type="Proteomes" id="UP000551563">
    <property type="component" value="Unassembled WGS sequence"/>
</dbReference>
<proteinExistence type="predicted"/>
<sequence length="237" mass="26631">MNSSERHQTFEAPVALCAEQHRHHGFIRSTSTMKTPNLFAPITLAEFADISRCYPILFFNEDAVFPVAIVGRVRRGQQIFSPVATGANAYLPAVYQLYPFMLEKLPDQDAGILLFDSSAEQVVPLEQNAAALPLFDEAGQPTNLLHQLAGFAAQIHEGRRRASLFAEALRNKGLLTPSLVEFSQPSEHGQRRSYLYTISEPTFRALSSNTVYDWFLSGFLEATQLALLSQRHWQNYQ</sequence>
<reference evidence="1 2" key="1">
    <citation type="journal article" date="2020" name="Biotechnol. Biofuels">
        <title>New insights from the biogas microbiome by comprehensive genome-resolved metagenomics of nearly 1600 species originating from multiple anaerobic digesters.</title>
        <authorList>
            <person name="Campanaro S."/>
            <person name="Treu L."/>
            <person name="Rodriguez-R L.M."/>
            <person name="Kovalovszki A."/>
            <person name="Ziels R.M."/>
            <person name="Maus I."/>
            <person name="Zhu X."/>
            <person name="Kougias P.G."/>
            <person name="Basile A."/>
            <person name="Luo G."/>
            <person name="Schluter A."/>
            <person name="Konstantinidis K.T."/>
            <person name="Angelidaki I."/>
        </authorList>
    </citation>
    <scope>NUCLEOTIDE SEQUENCE [LARGE SCALE GENOMIC DNA]</scope>
    <source>
        <strain evidence="1">AS04akNAM_66</strain>
    </source>
</reference>
<dbReference type="RefSeq" id="WP_278500722.1">
    <property type="nucleotide sequence ID" value="NZ_CP122439.1"/>
</dbReference>
<dbReference type="InterPro" id="IPR010836">
    <property type="entry name" value="SapC"/>
</dbReference>
<gene>
    <name evidence="1" type="ORF">GXX48_05810</name>
</gene>
<accession>A0A7V6PA68</accession>
<organism evidence="1 2">
    <name type="scientific">Brucella intermedia</name>
    <dbReference type="NCBI Taxonomy" id="94625"/>
    <lineage>
        <taxon>Bacteria</taxon>
        <taxon>Pseudomonadati</taxon>
        <taxon>Pseudomonadota</taxon>
        <taxon>Alphaproteobacteria</taxon>
        <taxon>Hyphomicrobiales</taxon>
        <taxon>Brucellaceae</taxon>
        <taxon>Brucella/Ochrobactrum group</taxon>
        <taxon>Brucella</taxon>
    </lineage>
</organism>
<protein>
    <submittedName>
        <fullName evidence="1">SapC family protein</fullName>
    </submittedName>
</protein>
<evidence type="ECO:0000313" key="2">
    <source>
        <dbReference type="Proteomes" id="UP000551563"/>
    </source>
</evidence>
<dbReference type="EMBL" id="DUMN01000173">
    <property type="protein sequence ID" value="HHV67143.1"/>
    <property type="molecule type" value="Genomic_DNA"/>
</dbReference>
<evidence type="ECO:0000313" key="1">
    <source>
        <dbReference type="EMBL" id="HHV67143.1"/>
    </source>
</evidence>
<name>A0A7V6PA68_9HYPH</name>
<comment type="caution">
    <text evidence="1">The sequence shown here is derived from an EMBL/GenBank/DDBJ whole genome shotgun (WGS) entry which is preliminary data.</text>
</comment>